<keyword evidence="1" id="KW-0472">Membrane</keyword>
<dbReference type="Proteomes" id="UP000000739">
    <property type="component" value="Chromosome"/>
</dbReference>
<dbReference type="AlphaFoldDB" id="B8F8Z9"/>
<evidence type="ECO:0000256" key="1">
    <source>
        <dbReference type="SAM" id="Phobius"/>
    </source>
</evidence>
<dbReference type="eggNOG" id="ENOG503456H">
    <property type="taxonomic scope" value="Bacteria"/>
</dbReference>
<dbReference type="RefSeq" id="WP_012609471.1">
    <property type="nucleotide sequence ID" value="NC_011768.1"/>
</dbReference>
<feature type="transmembrane region" description="Helical" evidence="1">
    <location>
        <begin position="104"/>
        <end position="122"/>
    </location>
</feature>
<dbReference type="HOGENOM" id="CLU_1467515_0_0_7"/>
<feature type="transmembrane region" description="Helical" evidence="1">
    <location>
        <begin position="31"/>
        <end position="48"/>
    </location>
</feature>
<keyword evidence="1" id="KW-0812">Transmembrane</keyword>
<organism evidence="2 3">
    <name type="scientific">Desulfatibacillum aliphaticivorans</name>
    <dbReference type="NCBI Taxonomy" id="218208"/>
    <lineage>
        <taxon>Bacteria</taxon>
        <taxon>Pseudomonadati</taxon>
        <taxon>Thermodesulfobacteriota</taxon>
        <taxon>Desulfobacteria</taxon>
        <taxon>Desulfobacterales</taxon>
        <taxon>Desulfatibacillaceae</taxon>
        <taxon>Desulfatibacillum</taxon>
    </lineage>
</organism>
<dbReference type="KEGG" id="dal:Dalk_0322"/>
<accession>B8F8Z9</accession>
<name>B8F8Z9_DESAL</name>
<sequence>MNNNFAYLNDAPAQGLEREVRAMRSHFSGTIWYALACGLAFIPAYFSLNLISGPYWAFRMTLWIFLAGYAWLLRRWSGAKFLTCLFPLFLLLALAFVGLPQTSFLVAAIVILAWIRSGVCFAGKGARSLAVELGVSAGGAVLVNLLSPHSGLTWALAVWLFFLVQSLFFVMGPDSAAQAWIDPYKPEPFEQARQRAERILSAD</sequence>
<protein>
    <submittedName>
        <fullName evidence="2">Uncharacterized protein</fullName>
    </submittedName>
</protein>
<feature type="transmembrane region" description="Helical" evidence="1">
    <location>
        <begin position="152"/>
        <end position="171"/>
    </location>
</feature>
<evidence type="ECO:0000313" key="2">
    <source>
        <dbReference type="EMBL" id="ACL02031.1"/>
    </source>
</evidence>
<dbReference type="EMBL" id="CP001322">
    <property type="protein sequence ID" value="ACL02031.1"/>
    <property type="molecule type" value="Genomic_DNA"/>
</dbReference>
<keyword evidence="1" id="KW-1133">Transmembrane helix</keyword>
<gene>
    <name evidence="2" type="ordered locus">Dalk_0322</name>
</gene>
<feature type="transmembrane region" description="Helical" evidence="1">
    <location>
        <begin position="54"/>
        <end position="72"/>
    </location>
</feature>
<proteinExistence type="predicted"/>
<evidence type="ECO:0000313" key="3">
    <source>
        <dbReference type="Proteomes" id="UP000000739"/>
    </source>
</evidence>
<reference evidence="2 3" key="1">
    <citation type="journal article" date="2012" name="Environ. Microbiol.">
        <title>The genome sequence of Desulfatibacillum alkenivorans AK-01: a blueprint for anaerobic alkane oxidation.</title>
        <authorList>
            <person name="Callaghan A.V."/>
            <person name="Morris B.E."/>
            <person name="Pereira I.A."/>
            <person name="McInerney M.J."/>
            <person name="Austin R.N."/>
            <person name="Groves J.T."/>
            <person name="Kukor J.J."/>
            <person name="Suflita J.M."/>
            <person name="Young L.Y."/>
            <person name="Zylstra G.J."/>
            <person name="Wawrik B."/>
        </authorList>
    </citation>
    <scope>NUCLEOTIDE SEQUENCE [LARGE SCALE GENOMIC DNA]</scope>
    <source>
        <strain evidence="2 3">AK-01</strain>
    </source>
</reference>
<keyword evidence="3" id="KW-1185">Reference proteome</keyword>